<dbReference type="PRINTS" id="PR00385">
    <property type="entry name" value="P450"/>
</dbReference>
<feature type="transmembrane region" description="Helical" evidence="12">
    <location>
        <begin position="572"/>
        <end position="597"/>
    </location>
</feature>
<keyword evidence="9" id="KW-0408">Iron</keyword>
<evidence type="ECO:0000256" key="12">
    <source>
        <dbReference type="SAM" id="Phobius"/>
    </source>
</evidence>
<evidence type="ECO:0008006" key="15">
    <source>
        <dbReference type="Google" id="ProtNLM"/>
    </source>
</evidence>
<dbReference type="PANTHER" id="PTHR24282">
    <property type="entry name" value="CYTOCHROME P450 FAMILY MEMBER"/>
    <property type="match status" value="1"/>
</dbReference>
<evidence type="ECO:0000256" key="1">
    <source>
        <dbReference type="ARBA" id="ARBA00001971"/>
    </source>
</evidence>
<organism evidence="13 14">
    <name type="scientific">Hibiscus sabdariffa</name>
    <name type="common">roselle</name>
    <dbReference type="NCBI Taxonomy" id="183260"/>
    <lineage>
        <taxon>Eukaryota</taxon>
        <taxon>Viridiplantae</taxon>
        <taxon>Streptophyta</taxon>
        <taxon>Embryophyta</taxon>
        <taxon>Tracheophyta</taxon>
        <taxon>Spermatophyta</taxon>
        <taxon>Magnoliopsida</taxon>
        <taxon>eudicotyledons</taxon>
        <taxon>Gunneridae</taxon>
        <taxon>Pentapetalae</taxon>
        <taxon>rosids</taxon>
        <taxon>malvids</taxon>
        <taxon>Malvales</taxon>
        <taxon>Malvaceae</taxon>
        <taxon>Malvoideae</taxon>
        <taxon>Hibiscus</taxon>
    </lineage>
</organism>
<dbReference type="Gene3D" id="1.10.630.10">
    <property type="entry name" value="Cytochrome P450"/>
    <property type="match status" value="2"/>
</dbReference>
<dbReference type="PRINTS" id="PR00463">
    <property type="entry name" value="EP450I"/>
</dbReference>
<evidence type="ECO:0000256" key="10">
    <source>
        <dbReference type="ARBA" id="ARBA00023033"/>
    </source>
</evidence>
<comment type="subcellular location">
    <subcellularLocation>
        <location evidence="2">Membrane</location>
        <topology evidence="2">Single-pass membrane protein</topology>
    </subcellularLocation>
</comment>
<keyword evidence="14" id="KW-1185">Reference proteome</keyword>
<evidence type="ECO:0000256" key="11">
    <source>
        <dbReference type="ARBA" id="ARBA00023136"/>
    </source>
</evidence>
<keyword evidence="11 12" id="KW-0472">Membrane</keyword>
<comment type="cofactor">
    <cofactor evidence="1">
        <name>heme</name>
        <dbReference type="ChEBI" id="CHEBI:30413"/>
    </cofactor>
</comment>
<proteinExistence type="inferred from homology"/>
<evidence type="ECO:0000256" key="8">
    <source>
        <dbReference type="ARBA" id="ARBA00023002"/>
    </source>
</evidence>
<evidence type="ECO:0000256" key="6">
    <source>
        <dbReference type="ARBA" id="ARBA00022723"/>
    </source>
</evidence>
<feature type="transmembrane region" description="Helical" evidence="12">
    <location>
        <begin position="462"/>
        <end position="479"/>
    </location>
</feature>
<evidence type="ECO:0000256" key="2">
    <source>
        <dbReference type="ARBA" id="ARBA00004167"/>
    </source>
</evidence>
<keyword evidence="10" id="KW-0503">Monooxygenase</keyword>
<gene>
    <name evidence="13" type="ORF">V6N12_074509</name>
</gene>
<reference evidence="13 14" key="1">
    <citation type="journal article" date="2024" name="G3 (Bethesda)">
        <title>Genome assembly of Hibiscus sabdariffa L. provides insights into metabolisms of medicinal natural products.</title>
        <authorList>
            <person name="Kim T."/>
        </authorList>
    </citation>
    <scope>NUCLEOTIDE SEQUENCE [LARGE SCALE GENOMIC DNA]</scope>
    <source>
        <strain evidence="13">TK-2024</strain>
        <tissue evidence="13">Old leaves</tissue>
    </source>
</reference>
<dbReference type="InterPro" id="IPR050665">
    <property type="entry name" value="Cytochrome_P450_Monooxygen"/>
</dbReference>
<accession>A0ABR1ZJD8</accession>
<keyword evidence="8" id="KW-0560">Oxidoreductase</keyword>
<dbReference type="InterPro" id="IPR017972">
    <property type="entry name" value="Cyt_P450_CS"/>
</dbReference>
<keyword evidence="5 12" id="KW-0812">Transmembrane</keyword>
<evidence type="ECO:0000256" key="9">
    <source>
        <dbReference type="ARBA" id="ARBA00023004"/>
    </source>
</evidence>
<dbReference type="SUPFAM" id="SSF48264">
    <property type="entry name" value="Cytochrome P450"/>
    <property type="match status" value="2"/>
</dbReference>
<evidence type="ECO:0000256" key="7">
    <source>
        <dbReference type="ARBA" id="ARBA00022989"/>
    </source>
</evidence>
<dbReference type="EMBL" id="JBBPBM010002015">
    <property type="protein sequence ID" value="KAK8480619.1"/>
    <property type="molecule type" value="Genomic_DNA"/>
</dbReference>
<evidence type="ECO:0000256" key="3">
    <source>
        <dbReference type="ARBA" id="ARBA00010617"/>
    </source>
</evidence>
<evidence type="ECO:0000313" key="14">
    <source>
        <dbReference type="Proteomes" id="UP001472677"/>
    </source>
</evidence>
<name>A0ABR1ZJD8_9ROSI</name>
<comment type="caution">
    <text evidence="13">The sequence shown here is derived from an EMBL/GenBank/DDBJ whole genome shotgun (WGS) entry which is preliminary data.</text>
</comment>
<evidence type="ECO:0000313" key="13">
    <source>
        <dbReference type="EMBL" id="KAK8480619.1"/>
    </source>
</evidence>
<dbReference type="PANTHER" id="PTHR24282:SF20">
    <property type="entry name" value="CYTOCHROME P450 CYP749A22-LIKE"/>
    <property type="match status" value="1"/>
</dbReference>
<protein>
    <recommendedName>
        <fullName evidence="15">Cytochrome P450</fullName>
    </recommendedName>
</protein>
<dbReference type="InterPro" id="IPR036396">
    <property type="entry name" value="Cyt_P450_sf"/>
</dbReference>
<evidence type="ECO:0000256" key="5">
    <source>
        <dbReference type="ARBA" id="ARBA00022692"/>
    </source>
</evidence>
<evidence type="ECO:0000256" key="4">
    <source>
        <dbReference type="ARBA" id="ARBA00022617"/>
    </source>
</evidence>
<keyword evidence="6" id="KW-0479">Metal-binding</keyword>
<dbReference type="Proteomes" id="UP001472677">
    <property type="component" value="Unassembled WGS sequence"/>
</dbReference>
<dbReference type="Pfam" id="PF00067">
    <property type="entry name" value="p450"/>
    <property type="match status" value="2"/>
</dbReference>
<comment type="similarity">
    <text evidence="3">Belongs to the cytochrome P450 family.</text>
</comment>
<keyword evidence="7 12" id="KW-1133">Transmembrane helix</keyword>
<dbReference type="PROSITE" id="PS00086">
    <property type="entry name" value="CYTOCHROME_P450"/>
    <property type="match status" value="2"/>
</dbReference>
<sequence>MEDPMMFFLSSVFSLCLLSLLLRFLHRFWWTPVSIQNRLRSQGIKGPSYRFIHGNNKEILEMRTEALRKPLGLADDIVPRVLPHVHTWKNMYGKNYLSWRGGQAQLAITELELIKEVLNNRDKVYQKAPPPFYIKKVMGNGLATSVGERWVKHRRLINHAFQGDCLKKMMPEMIVSVEMMLQSWEHHQGEEIEVFEEFRLLTSDIISRTAFGSSYLEGKNIFDMTKRYSDIIRRNAFRIRLPGISEIWKTSDEIEADKLLRLMRDSVMEIVEKREEKVRLGDIGDFGNDFLGILLQAYHDVDENRRILVQDLIDECKTFYISGQETSNSLLSWTVLLLAIHSDWQDKAREEVIELFGHKNPHPKDLSKLNTITMIINEALRLYPPALVFVRKCEREVRLGKLVLPANLNLFISNLVVHRDPGIWGDDAHLFKPERFSAGVAKATSNNVAAYFPFGVGPRTCIGFNFATMVAKVVLVMILQRYRFTLSPAYVHSPVLHSLLVPQHGIQVILHTLQSEESDVTLKQCIGKRGAPIGLSSDLDQFGFVNIVVSYLCVYDKYNKKSQTLARNMGEAIMIISSLFCMCLFLLLFKFLHRFWWTPIRIQYRLREQGIEGPSYGFIYGNAKEILKLRNEALSKPLGLSDDIFPRVLPHSYTWMNKYGENFLCWRGDQPQLSITEPELIKEVLYNRDKAYQNVPPSLYSLKLMGNGLVTSEGERWAKHRKLLNHAFQGECLKRMIPDMIVSVELMLQAWKHHQGKEIEVSEEFRLLTSDIISRTAFGNNYLEGKTIFDMMVKYSDIIKRNMFKVRFPGISKIWKTSDDIEMDKLLGVMHDSVVEIIKRREEKVKPGDIGSFGNDFLGLLLRAYYDVDENKRILVQDLIDECKTFYISGQATTSSLLSWTVLLLAIHADWQDKARAEVIELFGHRNPNTNDLSKLNTMTMIINETLRLYPPAIGILRNCESEVKLGKFTLPANLQLFIPSMAVHRDPGIWGDDAHLFKPERFSEGVAIATNNNVTSYFPFGIGPRTCIGFNFAISGAKIALTMILQRYRFVLSPAYVHSPVLNSLLVPQHGIQVILHPLQGEEGPC</sequence>
<keyword evidence="4" id="KW-0349">Heme</keyword>
<dbReference type="InterPro" id="IPR001128">
    <property type="entry name" value="Cyt_P450"/>
</dbReference>
<dbReference type="InterPro" id="IPR002401">
    <property type="entry name" value="Cyt_P450_E_grp-I"/>
</dbReference>